<protein>
    <submittedName>
        <fullName evidence="2">Nucleotide-binding universal stress protein, UspA family</fullName>
    </submittedName>
</protein>
<dbReference type="STRING" id="1123357.SAMN02745244_01574"/>
<feature type="domain" description="UspA" evidence="1">
    <location>
        <begin position="23"/>
        <end position="169"/>
    </location>
</feature>
<gene>
    <name evidence="2" type="ORF">SAMN02745244_01574</name>
</gene>
<organism evidence="2 3">
    <name type="scientific">Tessaracoccus bendigoensis DSM 12906</name>
    <dbReference type="NCBI Taxonomy" id="1123357"/>
    <lineage>
        <taxon>Bacteria</taxon>
        <taxon>Bacillati</taxon>
        <taxon>Actinomycetota</taxon>
        <taxon>Actinomycetes</taxon>
        <taxon>Propionibacteriales</taxon>
        <taxon>Propionibacteriaceae</taxon>
        <taxon>Tessaracoccus</taxon>
    </lineage>
</organism>
<dbReference type="OrthoDB" id="3213322at2"/>
<keyword evidence="3" id="KW-1185">Reference proteome</keyword>
<proteinExistence type="predicted"/>
<dbReference type="Proteomes" id="UP000184512">
    <property type="component" value="Unassembled WGS sequence"/>
</dbReference>
<name>A0A1M6G1E0_9ACTN</name>
<dbReference type="AlphaFoldDB" id="A0A1M6G1E0"/>
<dbReference type="Gene3D" id="3.40.50.620">
    <property type="entry name" value="HUPs"/>
    <property type="match status" value="1"/>
</dbReference>
<reference evidence="2 3" key="1">
    <citation type="submission" date="2016-11" db="EMBL/GenBank/DDBJ databases">
        <authorList>
            <person name="Jaros S."/>
            <person name="Januszkiewicz K."/>
            <person name="Wedrychowicz H."/>
        </authorList>
    </citation>
    <scope>NUCLEOTIDE SEQUENCE [LARGE SCALE GENOMIC DNA]</scope>
    <source>
        <strain evidence="2 3">DSM 12906</strain>
    </source>
</reference>
<dbReference type="SUPFAM" id="SSF52402">
    <property type="entry name" value="Adenine nucleotide alpha hydrolases-like"/>
    <property type="match status" value="1"/>
</dbReference>
<sequence length="180" mass="19262">MSAARPVPQPDPSRLTPFAGHAVVVGVEPGQPDLVAVTAAELAAGLGAKVYFAYADPGRLPERELPDGRVEHVDLNPDLFDDDTWRAREASLVAAIEAALVGREVAWEFRYLAGRADRALTHLARAVDAAVIVVGAGRRGGGVRLQQLLQWPVGVHLANHQHRPVLVVPLSVVDWKTSLG</sequence>
<dbReference type="Pfam" id="PF00582">
    <property type="entry name" value="Usp"/>
    <property type="match status" value="1"/>
</dbReference>
<evidence type="ECO:0000313" key="3">
    <source>
        <dbReference type="Proteomes" id="UP000184512"/>
    </source>
</evidence>
<dbReference type="RefSeq" id="WP_073186971.1">
    <property type="nucleotide sequence ID" value="NZ_FQZG01000024.1"/>
</dbReference>
<evidence type="ECO:0000259" key="1">
    <source>
        <dbReference type="Pfam" id="PF00582"/>
    </source>
</evidence>
<dbReference type="InterPro" id="IPR014729">
    <property type="entry name" value="Rossmann-like_a/b/a_fold"/>
</dbReference>
<dbReference type="InterPro" id="IPR006016">
    <property type="entry name" value="UspA"/>
</dbReference>
<evidence type="ECO:0000313" key="2">
    <source>
        <dbReference type="EMBL" id="SHJ03717.1"/>
    </source>
</evidence>
<dbReference type="EMBL" id="FQZG01000024">
    <property type="protein sequence ID" value="SHJ03717.1"/>
    <property type="molecule type" value="Genomic_DNA"/>
</dbReference>
<accession>A0A1M6G1E0</accession>